<keyword evidence="2" id="KW-0548">Nucleotidyltransferase</keyword>
<sequence>MGVGPCKPLPPSMTISSFSGDVYRPAAHATLRVALEEGPRRLEREIDFIIMDAPSGYNAILGRPAMVAFQMVASTYHLCVKFPTPFGVATIRGDKAGASKCFEINARLHTDYMDPRDHALPPVEQNDHVTVADGKTVLISKRFPDNEKPALAALLFEYFDVFAWKPSDMPGIDRVVAEHRLSLKPGVPPVKQKKRNFGGEKQHAIREEVEKLLAAGFIREITYPSWLANVVVVKKNSGKWCMCVDFTDLNKACPKDFYPLPKLDRLVDSSAGYSVMSFVDDFSGYHQIRMAEDDEEHTSFITDQRIFCYKVMPFGLKNAGATYQRMIDIVFKNQRGRNIEAYVDDVLIKSVCVKQHLEDLRETLDTCRTYNIKLNPLKSIFGSSYGKFLGHMVSARGIEANPEKIQDIQEMKPPQTVQDIQKLNGRVTALSRFISKSGERCLLFFKILRGENQAWNEDCAKAFQSLKEYLLSPPLLSASVQDEDLFLYLSATDNSVSAVLV</sequence>
<keyword evidence="2" id="KW-0808">Transferase</keyword>
<name>A0A2I0AY91_9ASPA</name>
<dbReference type="InterPro" id="IPR043128">
    <property type="entry name" value="Rev_trsase/Diguanyl_cyclase"/>
</dbReference>
<evidence type="ECO:0000313" key="3">
    <source>
        <dbReference type="Proteomes" id="UP000236161"/>
    </source>
</evidence>
<dbReference type="PANTHER" id="PTHR24559">
    <property type="entry name" value="TRANSPOSON TY3-I GAG-POL POLYPROTEIN"/>
    <property type="match status" value="1"/>
</dbReference>
<organism evidence="2 3">
    <name type="scientific">Apostasia shenzhenica</name>
    <dbReference type="NCBI Taxonomy" id="1088818"/>
    <lineage>
        <taxon>Eukaryota</taxon>
        <taxon>Viridiplantae</taxon>
        <taxon>Streptophyta</taxon>
        <taxon>Embryophyta</taxon>
        <taxon>Tracheophyta</taxon>
        <taxon>Spermatophyta</taxon>
        <taxon>Magnoliopsida</taxon>
        <taxon>Liliopsida</taxon>
        <taxon>Asparagales</taxon>
        <taxon>Orchidaceae</taxon>
        <taxon>Apostasioideae</taxon>
        <taxon>Apostasia</taxon>
    </lineage>
</organism>
<gene>
    <name evidence="2" type="ORF">AXF42_Ash017910</name>
</gene>
<feature type="domain" description="Reverse transcriptase" evidence="1">
    <location>
        <begin position="233"/>
        <end position="392"/>
    </location>
</feature>
<dbReference type="Proteomes" id="UP000236161">
    <property type="component" value="Unassembled WGS sequence"/>
</dbReference>
<keyword evidence="3" id="KW-1185">Reference proteome</keyword>
<dbReference type="InterPro" id="IPR043502">
    <property type="entry name" value="DNA/RNA_pol_sf"/>
</dbReference>
<dbReference type="Gene3D" id="3.10.10.10">
    <property type="entry name" value="HIV Type 1 Reverse Transcriptase, subunit A, domain 1"/>
    <property type="match status" value="1"/>
</dbReference>
<dbReference type="GO" id="GO:0003964">
    <property type="term" value="F:RNA-directed DNA polymerase activity"/>
    <property type="evidence" value="ECO:0007669"/>
    <property type="project" value="UniProtKB-KW"/>
</dbReference>
<evidence type="ECO:0000259" key="1">
    <source>
        <dbReference type="Pfam" id="PF00078"/>
    </source>
</evidence>
<keyword evidence="2" id="KW-0695">RNA-directed DNA polymerase</keyword>
<dbReference type="OrthoDB" id="785121at2759"/>
<dbReference type="SUPFAM" id="SSF56672">
    <property type="entry name" value="DNA/RNA polymerases"/>
    <property type="match status" value="1"/>
</dbReference>
<dbReference type="PANTHER" id="PTHR24559:SF444">
    <property type="entry name" value="REVERSE TRANSCRIPTASE DOMAIN-CONTAINING PROTEIN"/>
    <property type="match status" value="1"/>
</dbReference>
<dbReference type="InterPro" id="IPR053134">
    <property type="entry name" value="RNA-dir_DNA_polymerase"/>
</dbReference>
<dbReference type="InterPro" id="IPR000477">
    <property type="entry name" value="RT_dom"/>
</dbReference>
<dbReference type="Pfam" id="PF00078">
    <property type="entry name" value="RVT_1"/>
    <property type="match status" value="1"/>
</dbReference>
<dbReference type="AlphaFoldDB" id="A0A2I0AY91"/>
<evidence type="ECO:0000313" key="2">
    <source>
        <dbReference type="EMBL" id="PKA60504.1"/>
    </source>
</evidence>
<proteinExistence type="predicted"/>
<dbReference type="Gene3D" id="3.30.70.270">
    <property type="match status" value="2"/>
</dbReference>
<dbReference type="CDD" id="cd01647">
    <property type="entry name" value="RT_LTR"/>
    <property type="match status" value="1"/>
</dbReference>
<protein>
    <submittedName>
        <fullName evidence="2">RNA-directed DNA polymerase like</fullName>
    </submittedName>
</protein>
<accession>A0A2I0AY91</accession>
<reference evidence="2 3" key="1">
    <citation type="journal article" date="2017" name="Nature">
        <title>The Apostasia genome and the evolution of orchids.</title>
        <authorList>
            <person name="Zhang G.Q."/>
            <person name="Liu K.W."/>
            <person name="Li Z."/>
            <person name="Lohaus R."/>
            <person name="Hsiao Y.Y."/>
            <person name="Niu S.C."/>
            <person name="Wang J.Y."/>
            <person name="Lin Y.C."/>
            <person name="Xu Q."/>
            <person name="Chen L.J."/>
            <person name="Yoshida K."/>
            <person name="Fujiwara S."/>
            <person name="Wang Z.W."/>
            <person name="Zhang Y.Q."/>
            <person name="Mitsuda N."/>
            <person name="Wang M."/>
            <person name="Liu G.H."/>
            <person name="Pecoraro L."/>
            <person name="Huang H.X."/>
            <person name="Xiao X.J."/>
            <person name="Lin M."/>
            <person name="Wu X.Y."/>
            <person name="Wu W.L."/>
            <person name="Chen Y.Y."/>
            <person name="Chang S.B."/>
            <person name="Sakamoto S."/>
            <person name="Ohme-Takagi M."/>
            <person name="Yagi M."/>
            <person name="Zeng S.J."/>
            <person name="Shen C.Y."/>
            <person name="Yeh C.M."/>
            <person name="Luo Y.B."/>
            <person name="Tsai W.C."/>
            <person name="Van de Peer Y."/>
            <person name="Liu Z.J."/>
        </authorList>
    </citation>
    <scope>NUCLEOTIDE SEQUENCE [LARGE SCALE GENOMIC DNA]</scope>
    <source>
        <strain evidence="3">cv. Shenzhen</strain>
        <tissue evidence="2">Stem</tissue>
    </source>
</reference>
<dbReference type="EMBL" id="KZ451937">
    <property type="protein sequence ID" value="PKA60504.1"/>
    <property type="molecule type" value="Genomic_DNA"/>
</dbReference>